<evidence type="ECO:0000313" key="2">
    <source>
        <dbReference type="EMBL" id="RED99452.1"/>
    </source>
</evidence>
<dbReference type="OrthoDB" id="840371at2"/>
<protein>
    <submittedName>
        <fullName evidence="2">Uncharacterized protein</fullName>
    </submittedName>
</protein>
<feature type="compositionally biased region" description="Polar residues" evidence="1">
    <location>
        <begin position="47"/>
        <end position="62"/>
    </location>
</feature>
<keyword evidence="3" id="KW-1185">Reference proteome</keyword>
<feature type="region of interest" description="Disordered" evidence="1">
    <location>
        <begin position="36"/>
        <end position="62"/>
    </location>
</feature>
<name>A0A3D9L4N5_MARFU</name>
<dbReference type="EMBL" id="QREG01000008">
    <property type="protein sequence ID" value="RED99452.1"/>
    <property type="molecule type" value="Genomic_DNA"/>
</dbReference>
<dbReference type="AlphaFoldDB" id="A0A3D9L4N5"/>
<dbReference type="Proteomes" id="UP000256779">
    <property type="component" value="Unassembled WGS sequence"/>
</dbReference>
<evidence type="ECO:0000256" key="1">
    <source>
        <dbReference type="SAM" id="MobiDB-lite"/>
    </source>
</evidence>
<organism evidence="2 3">
    <name type="scientific">Marinoscillum furvescens DSM 4134</name>
    <dbReference type="NCBI Taxonomy" id="1122208"/>
    <lineage>
        <taxon>Bacteria</taxon>
        <taxon>Pseudomonadati</taxon>
        <taxon>Bacteroidota</taxon>
        <taxon>Cytophagia</taxon>
        <taxon>Cytophagales</taxon>
        <taxon>Reichenbachiellaceae</taxon>
        <taxon>Marinoscillum</taxon>
    </lineage>
</organism>
<proteinExistence type="predicted"/>
<dbReference type="RefSeq" id="WP_115867987.1">
    <property type="nucleotide sequence ID" value="NZ_QREG01000008.1"/>
</dbReference>
<gene>
    <name evidence="2" type="ORF">C7460_10868</name>
</gene>
<accession>A0A3D9L4N5</accession>
<sequence length="143" mass="16284">MESRIKELQEKYWKGESTVSEEQELKAYFQENPSLSPESSYFRGLQKMQTPPKTSFQHPGKTSQKTRWYVAAAVTAGLLTTALVVQDARKQHDFTVDDPKEAFEITQKALLMVSSGLNEGKSYTTELSNINKAQTYLQLKQED</sequence>
<comment type="caution">
    <text evidence="2">The sequence shown here is derived from an EMBL/GenBank/DDBJ whole genome shotgun (WGS) entry which is preliminary data.</text>
</comment>
<reference evidence="2 3" key="1">
    <citation type="submission" date="2018-07" db="EMBL/GenBank/DDBJ databases">
        <title>Genomic Encyclopedia of Type Strains, Phase IV (KMG-IV): sequencing the most valuable type-strain genomes for metagenomic binning, comparative biology and taxonomic classification.</title>
        <authorList>
            <person name="Goeker M."/>
        </authorList>
    </citation>
    <scope>NUCLEOTIDE SEQUENCE [LARGE SCALE GENOMIC DNA]</scope>
    <source>
        <strain evidence="2 3">DSM 4134</strain>
    </source>
</reference>
<evidence type="ECO:0000313" key="3">
    <source>
        <dbReference type="Proteomes" id="UP000256779"/>
    </source>
</evidence>